<dbReference type="GO" id="GO:0003677">
    <property type="term" value="F:DNA binding"/>
    <property type="evidence" value="ECO:0007669"/>
    <property type="project" value="UniProtKB-KW"/>
</dbReference>
<evidence type="ECO:0000256" key="5">
    <source>
        <dbReference type="SAM" id="MobiDB-lite"/>
    </source>
</evidence>
<dbReference type="PROSITE" id="PS50090">
    <property type="entry name" value="MYB_LIKE"/>
    <property type="match status" value="1"/>
</dbReference>
<feature type="domain" description="HTH myb-type" evidence="7">
    <location>
        <begin position="58"/>
        <end position="119"/>
    </location>
</feature>
<organism evidence="8">
    <name type="scientific">Ensete ventricosum</name>
    <name type="common">Abyssinian banana</name>
    <name type="synonym">Musa ensete</name>
    <dbReference type="NCBI Taxonomy" id="4639"/>
    <lineage>
        <taxon>Eukaryota</taxon>
        <taxon>Viridiplantae</taxon>
        <taxon>Streptophyta</taxon>
        <taxon>Embryophyta</taxon>
        <taxon>Tracheophyta</taxon>
        <taxon>Spermatophyta</taxon>
        <taxon>Magnoliopsida</taxon>
        <taxon>Liliopsida</taxon>
        <taxon>Zingiberales</taxon>
        <taxon>Musaceae</taxon>
        <taxon>Ensete</taxon>
    </lineage>
</organism>
<dbReference type="Gene3D" id="1.10.10.60">
    <property type="entry name" value="Homeodomain-like"/>
    <property type="match status" value="1"/>
</dbReference>
<dbReference type="PANTHER" id="PTHR12802">
    <property type="entry name" value="SWI/SNF COMPLEX-RELATED"/>
    <property type="match status" value="1"/>
</dbReference>
<dbReference type="PANTHER" id="PTHR12802:SF155">
    <property type="entry name" value="DEUBIQUITINASE MYSM1"/>
    <property type="match status" value="1"/>
</dbReference>
<feature type="region of interest" description="Disordered" evidence="5">
    <location>
        <begin position="318"/>
        <end position="337"/>
    </location>
</feature>
<dbReference type="SUPFAM" id="SSF46689">
    <property type="entry name" value="Homeodomain-like"/>
    <property type="match status" value="1"/>
</dbReference>
<dbReference type="InterPro" id="IPR017930">
    <property type="entry name" value="Myb_dom"/>
</dbReference>
<feature type="region of interest" description="Disordered" evidence="5">
    <location>
        <begin position="235"/>
        <end position="256"/>
    </location>
</feature>
<evidence type="ECO:0000313" key="8">
    <source>
        <dbReference type="EMBL" id="RZR71175.1"/>
    </source>
</evidence>
<dbReference type="PROSITE" id="PS51294">
    <property type="entry name" value="HTH_MYB"/>
    <property type="match status" value="1"/>
</dbReference>
<keyword evidence="3" id="KW-0804">Transcription</keyword>
<keyword evidence="4" id="KW-0539">Nucleus</keyword>
<evidence type="ECO:0000256" key="3">
    <source>
        <dbReference type="ARBA" id="ARBA00023163"/>
    </source>
</evidence>
<dbReference type="InterPro" id="IPR001005">
    <property type="entry name" value="SANT/Myb"/>
</dbReference>
<dbReference type="NCBIfam" id="TIGR01557">
    <property type="entry name" value="myb_SHAQKYF"/>
    <property type="match status" value="1"/>
</dbReference>
<dbReference type="SMART" id="SM00717">
    <property type="entry name" value="SANT"/>
    <property type="match status" value="1"/>
</dbReference>
<name>A0A445MA89_ENSVE</name>
<evidence type="ECO:0000256" key="1">
    <source>
        <dbReference type="ARBA" id="ARBA00023015"/>
    </source>
</evidence>
<reference evidence="8" key="1">
    <citation type="journal article" date="2018" name="Data Brief">
        <title>Genome sequence data from 17 accessions of Ensete ventricosum, a staple food crop for millions in Ethiopia.</title>
        <authorList>
            <person name="Yemataw Z."/>
            <person name="Muzemil S."/>
            <person name="Ambachew D."/>
            <person name="Tripathi L."/>
            <person name="Tesfaye K."/>
            <person name="Chala A."/>
            <person name="Farbos A."/>
            <person name="O'Neill P."/>
            <person name="Moore K."/>
            <person name="Grant M."/>
            <person name="Studholme D.J."/>
        </authorList>
    </citation>
    <scope>NUCLEOTIDE SEQUENCE [LARGE SCALE GENOMIC DNA]</scope>
    <source>
        <tissue evidence="8">Leaf</tissue>
    </source>
</reference>
<dbReference type="Proteomes" id="UP000290560">
    <property type="component" value="Unassembled WGS sequence"/>
</dbReference>
<keyword evidence="2" id="KW-0238">DNA-binding</keyword>
<sequence>MTRSPADPHRAPFSALGFLDLRLEHGREFLRRRGGRREGPGDCRCLFFITFCFLKPYTITKRRERWTEEEHNRFLEALKLYGRAWQRIEGFIMLVTEHIGTKTAVQIRSHAQKFFTKVSFLFCRNPASVAAASLWPSAEAETSLQSTAEFLAGEIPGRHMNPTPSLEEIAAVTVAAAAAWWAAQGLLPWFPPLVGFAFAPPNTTTIPSTDTAQLQGHVGTFGSPLKENQKVGNQNQVEDLKPCHHSSKSLSSSSDSYDSGRALITMSNESHFCQGRFAFQELFKRGVLPQSFSPPQAEEAAAINKGDAGKVAVDLNKNASSTTEPNHLNGDTKEEMCRQSNGSIGDRKLKVRQMGFKPYKRWSVEAKENKETAEADKKRIHLLGEASI</sequence>
<evidence type="ECO:0000259" key="7">
    <source>
        <dbReference type="PROSITE" id="PS51294"/>
    </source>
</evidence>
<accession>A0A445MA89</accession>
<evidence type="ECO:0000256" key="2">
    <source>
        <dbReference type="ARBA" id="ARBA00023125"/>
    </source>
</evidence>
<proteinExistence type="predicted"/>
<feature type="domain" description="Myb-like" evidence="6">
    <location>
        <begin position="58"/>
        <end position="115"/>
    </location>
</feature>
<dbReference type="Pfam" id="PF00249">
    <property type="entry name" value="Myb_DNA-binding"/>
    <property type="match status" value="1"/>
</dbReference>
<dbReference type="EMBL" id="KV875500">
    <property type="protein sequence ID" value="RZR71175.1"/>
    <property type="molecule type" value="Genomic_DNA"/>
</dbReference>
<gene>
    <name evidence="8" type="ORF">BHM03_00003919</name>
</gene>
<evidence type="ECO:0000259" key="6">
    <source>
        <dbReference type="PROSITE" id="PS50090"/>
    </source>
</evidence>
<dbReference type="CDD" id="cd00167">
    <property type="entry name" value="SANT"/>
    <property type="match status" value="1"/>
</dbReference>
<protein>
    <submittedName>
        <fullName evidence="8">Uncharacterized protein</fullName>
    </submittedName>
</protein>
<keyword evidence="1" id="KW-0805">Transcription regulation</keyword>
<dbReference type="InterPro" id="IPR009057">
    <property type="entry name" value="Homeodomain-like_sf"/>
</dbReference>
<dbReference type="InterPro" id="IPR006447">
    <property type="entry name" value="Myb_dom_plants"/>
</dbReference>
<evidence type="ECO:0000256" key="4">
    <source>
        <dbReference type="ARBA" id="ARBA00023242"/>
    </source>
</evidence>
<dbReference type="AlphaFoldDB" id="A0A445MA89"/>